<accession>A0A317XZJ9</accession>
<protein>
    <submittedName>
        <fullName evidence="1">Uncharacterized protein</fullName>
    </submittedName>
</protein>
<gene>
    <name evidence="1" type="ORF">BCV70DRAFT_197442</name>
</gene>
<proteinExistence type="predicted"/>
<dbReference type="Proteomes" id="UP000246740">
    <property type="component" value="Unassembled WGS sequence"/>
</dbReference>
<dbReference type="InParanoid" id="A0A317XZJ9"/>
<name>A0A317XZJ9_9BASI</name>
<sequence length="159" mass="17634">MQLNKSIVLNQVFEYFASSMETSSNVGRVAASKANSHQTGMLGFRGSSSALHRVLRVGPWTAVSGIGHVCHVMIVQCNTTMHAIGQILLPLAFCELRVRSRRAKGTRLVQERETGPWTPAYHCGAFFLLLVFRCCHVRPAPTQSARRLNCRDQARPLAK</sequence>
<evidence type="ECO:0000313" key="2">
    <source>
        <dbReference type="Proteomes" id="UP000246740"/>
    </source>
</evidence>
<dbReference type="AlphaFoldDB" id="A0A317XZJ9"/>
<reference evidence="1 2" key="1">
    <citation type="journal article" date="2018" name="Mol. Biol. Evol.">
        <title>Broad Genomic Sampling Reveals a Smut Pathogenic Ancestry of the Fungal Clade Ustilaginomycotina.</title>
        <authorList>
            <person name="Kijpornyongpan T."/>
            <person name="Mondo S.J."/>
            <person name="Barry K."/>
            <person name="Sandor L."/>
            <person name="Lee J."/>
            <person name="Lipzen A."/>
            <person name="Pangilinan J."/>
            <person name="LaButti K."/>
            <person name="Hainaut M."/>
            <person name="Henrissat B."/>
            <person name="Grigoriev I.V."/>
            <person name="Spatafora J.W."/>
            <person name="Aime M.C."/>
        </authorList>
    </citation>
    <scope>NUCLEOTIDE SEQUENCE [LARGE SCALE GENOMIC DNA]</scope>
    <source>
        <strain evidence="1 2">MCA 3645</strain>
    </source>
</reference>
<evidence type="ECO:0000313" key="1">
    <source>
        <dbReference type="EMBL" id="PWZ03213.1"/>
    </source>
</evidence>
<keyword evidence="2" id="KW-1185">Reference proteome</keyword>
<dbReference type="EMBL" id="KZ819188">
    <property type="protein sequence ID" value="PWZ03213.1"/>
    <property type="molecule type" value="Genomic_DNA"/>
</dbReference>
<organism evidence="1 2">
    <name type="scientific">Testicularia cyperi</name>
    <dbReference type="NCBI Taxonomy" id="1882483"/>
    <lineage>
        <taxon>Eukaryota</taxon>
        <taxon>Fungi</taxon>
        <taxon>Dikarya</taxon>
        <taxon>Basidiomycota</taxon>
        <taxon>Ustilaginomycotina</taxon>
        <taxon>Ustilaginomycetes</taxon>
        <taxon>Ustilaginales</taxon>
        <taxon>Anthracoideaceae</taxon>
        <taxon>Testicularia</taxon>
    </lineage>
</organism>